<dbReference type="InterPro" id="IPR051708">
    <property type="entry name" value="Plant_Aspart_Prot_A1"/>
</dbReference>
<organism evidence="8 9">
    <name type="scientific">Carnegiea gigantea</name>
    <dbReference type="NCBI Taxonomy" id="171969"/>
    <lineage>
        <taxon>Eukaryota</taxon>
        <taxon>Viridiplantae</taxon>
        <taxon>Streptophyta</taxon>
        <taxon>Embryophyta</taxon>
        <taxon>Tracheophyta</taxon>
        <taxon>Spermatophyta</taxon>
        <taxon>Magnoliopsida</taxon>
        <taxon>eudicotyledons</taxon>
        <taxon>Gunneridae</taxon>
        <taxon>Pentapetalae</taxon>
        <taxon>Caryophyllales</taxon>
        <taxon>Cactineae</taxon>
        <taxon>Cactaceae</taxon>
        <taxon>Cactoideae</taxon>
        <taxon>Echinocereeae</taxon>
        <taxon>Carnegiea</taxon>
    </lineage>
</organism>
<dbReference type="CDD" id="cd05476">
    <property type="entry name" value="pepsin_A_like_plant"/>
    <property type="match status" value="1"/>
</dbReference>
<keyword evidence="9" id="KW-1185">Reference proteome</keyword>
<evidence type="ECO:0000256" key="5">
    <source>
        <dbReference type="ARBA" id="ARBA00023180"/>
    </source>
</evidence>
<dbReference type="PANTHER" id="PTHR47967">
    <property type="entry name" value="OS07G0603500 PROTEIN-RELATED"/>
    <property type="match status" value="1"/>
</dbReference>
<dbReference type="GO" id="GO:0005576">
    <property type="term" value="C:extracellular region"/>
    <property type="evidence" value="ECO:0007669"/>
    <property type="project" value="TreeGrafter"/>
</dbReference>
<feature type="domain" description="Peptidase A1" evidence="7">
    <location>
        <begin position="171"/>
        <end position="356"/>
    </location>
</feature>
<keyword evidence="2" id="KW-0645">Protease</keyword>
<evidence type="ECO:0000256" key="4">
    <source>
        <dbReference type="ARBA" id="ARBA00022801"/>
    </source>
</evidence>
<comment type="caution">
    <text evidence="8">The sequence shown here is derived from an EMBL/GenBank/DDBJ whole genome shotgun (WGS) entry which is preliminary data.</text>
</comment>
<dbReference type="SUPFAM" id="SSF50630">
    <property type="entry name" value="Acid proteases"/>
    <property type="match status" value="1"/>
</dbReference>
<dbReference type="Gene3D" id="2.40.70.10">
    <property type="entry name" value="Acid Proteases"/>
    <property type="match status" value="2"/>
</dbReference>
<comment type="similarity">
    <text evidence="1">Belongs to the peptidase A1 family.</text>
</comment>
<dbReference type="PANTHER" id="PTHR47967:SF47">
    <property type="entry name" value="CHLOROPLAST NUCLEOID DNA-BINDING PROTEIN-LIKE"/>
    <property type="match status" value="1"/>
</dbReference>
<evidence type="ECO:0000256" key="6">
    <source>
        <dbReference type="SAM" id="SignalP"/>
    </source>
</evidence>
<dbReference type="Pfam" id="PF14541">
    <property type="entry name" value="TAXi_C"/>
    <property type="match status" value="1"/>
</dbReference>
<dbReference type="GO" id="GO:0006508">
    <property type="term" value="P:proteolysis"/>
    <property type="evidence" value="ECO:0007669"/>
    <property type="project" value="UniProtKB-KW"/>
</dbReference>
<dbReference type="InterPro" id="IPR021109">
    <property type="entry name" value="Peptidase_aspartic_dom_sf"/>
</dbReference>
<protein>
    <recommendedName>
        <fullName evidence="7">Peptidase A1 domain-containing protein</fullName>
    </recommendedName>
</protein>
<evidence type="ECO:0000313" key="8">
    <source>
        <dbReference type="EMBL" id="KAJ8452367.1"/>
    </source>
</evidence>
<dbReference type="PROSITE" id="PS51767">
    <property type="entry name" value="PEPTIDASE_A1"/>
    <property type="match status" value="1"/>
</dbReference>
<feature type="signal peptide" evidence="6">
    <location>
        <begin position="1"/>
        <end position="28"/>
    </location>
</feature>
<keyword evidence="3" id="KW-0064">Aspartyl protease</keyword>
<evidence type="ECO:0000313" key="9">
    <source>
        <dbReference type="Proteomes" id="UP001153076"/>
    </source>
</evidence>
<dbReference type="EMBL" id="JAKOGI010000005">
    <property type="protein sequence ID" value="KAJ8452367.1"/>
    <property type="molecule type" value="Genomic_DNA"/>
</dbReference>
<keyword evidence="5" id="KW-0325">Glycoprotein</keyword>
<dbReference type="InterPro" id="IPR034161">
    <property type="entry name" value="Pepsin-like_plant"/>
</dbReference>
<dbReference type="AlphaFoldDB" id="A0A9Q1QS05"/>
<accession>A0A9Q1QS05</accession>
<dbReference type="Pfam" id="PF14543">
    <property type="entry name" value="TAXi_N"/>
    <property type="match status" value="1"/>
</dbReference>
<gene>
    <name evidence="8" type="ORF">Cgig2_006172</name>
</gene>
<keyword evidence="4" id="KW-0378">Hydrolase</keyword>
<name>A0A9Q1QS05_9CARY</name>
<sequence>MNMLPTSFINVSLFLLLVTAFYSCQSLAKFNNPSYLVLGITHSRNVIPQKSSNTSKMVEIQSEPVSDVVEQLREIRDGYLMSLNLGTPPQGIQVYMDTGSDLTWVPCGNLTFDCSECDQYYRIRSTHREPLGIAGFGRGPLSLPAQLGNPNVSSLLILGDMFTTLENSSQFTPLLANLEYPNYYYIGLEGITVGNASMKQAPTNLREFDAEGNGGMMIDSGTTYTHLPKPFYSELLSDLQSIIQYPRATDQEAQTEFDLCYKIPCPSNNATICMDDNELPSITFHFMDNVTLVLPNANHFYAIRPPSNSTVVICLLYQGMDEDDEEEGGPAAVFGSFQQQNVEVIYDLGKERIGFKQVDCTIAAASQGLHKS</sequence>
<dbReference type="OrthoDB" id="2747330at2759"/>
<evidence type="ECO:0000256" key="1">
    <source>
        <dbReference type="ARBA" id="ARBA00007447"/>
    </source>
</evidence>
<evidence type="ECO:0000256" key="3">
    <source>
        <dbReference type="ARBA" id="ARBA00022750"/>
    </source>
</evidence>
<proteinExistence type="inferred from homology"/>
<evidence type="ECO:0000256" key="2">
    <source>
        <dbReference type="ARBA" id="ARBA00022670"/>
    </source>
</evidence>
<feature type="chain" id="PRO_5040258667" description="Peptidase A1 domain-containing protein" evidence="6">
    <location>
        <begin position="29"/>
        <end position="372"/>
    </location>
</feature>
<dbReference type="GO" id="GO:0004190">
    <property type="term" value="F:aspartic-type endopeptidase activity"/>
    <property type="evidence" value="ECO:0007669"/>
    <property type="project" value="UniProtKB-KW"/>
</dbReference>
<dbReference type="InterPro" id="IPR033121">
    <property type="entry name" value="PEPTIDASE_A1"/>
</dbReference>
<evidence type="ECO:0000259" key="7">
    <source>
        <dbReference type="PROSITE" id="PS51767"/>
    </source>
</evidence>
<dbReference type="Proteomes" id="UP001153076">
    <property type="component" value="Unassembled WGS sequence"/>
</dbReference>
<dbReference type="InterPro" id="IPR032799">
    <property type="entry name" value="TAXi_C"/>
</dbReference>
<reference evidence="8" key="1">
    <citation type="submission" date="2022-04" db="EMBL/GenBank/DDBJ databases">
        <title>Carnegiea gigantea Genome sequencing and assembly v2.</title>
        <authorList>
            <person name="Copetti D."/>
            <person name="Sanderson M.J."/>
            <person name="Burquez A."/>
            <person name="Wojciechowski M.F."/>
        </authorList>
    </citation>
    <scope>NUCLEOTIDE SEQUENCE</scope>
    <source>
        <strain evidence="8">SGP5-SGP5p</strain>
        <tissue evidence="8">Aerial part</tissue>
    </source>
</reference>
<keyword evidence="6" id="KW-0732">Signal</keyword>
<dbReference type="InterPro" id="IPR032861">
    <property type="entry name" value="TAXi_N"/>
</dbReference>